<keyword evidence="5 7" id="KW-1133">Transmembrane helix</keyword>
<feature type="transmembrane region" description="Helical" evidence="7">
    <location>
        <begin position="357"/>
        <end position="378"/>
    </location>
</feature>
<organism evidence="9 10">
    <name type="scientific">Anaerostipes hadrus</name>
    <dbReference type="NCBI Taxonomy" id="649756"/>
    <lineage>
        <taxon>Bacteria</taxon>
        <taxon>Bacillati</taxon>
        <taxon>Bacillota</taxon>
        <taxon>Clostridia</taxon>
        <taxon>Lachnospirales</taxon>
        <taxon>Lachnospiraceae</taxon>
        <taxon>Anaerostipes</taxon>
    </lineage>
</organism>
<dbReference type="Pfam" id="PF01554">
    <property type="entry name" value="MatE"/>
    <property type="match status" value="2"/>
</dbReference>
<name>A0A173S1L7_ANAHA</name>
<evidence type="ECO:0000256" key="6">
    <source>
        <dbReference type="ARBA" id="ARBA00023136"/>
    </source>
</evidence>
<dbReference type="GO" id="GO:0015297">
    <property type="term" value="F:antiporter activity"/>
    <property type="evidence" value="ECO:0007669"/>
    <property type="project" value="InterPro"/>
</dbReference>
<evidence type="ECO:0000256" key="3">
    <source>
        <dbReference type="ARBA" id="ARBA00022475"/>
    </source>
</evidence>
<dbReference type="InterPro" id="IPR051327">
    <property type="entry name" value="MATE_MepA_subfamily"/>
</dbReference>
<dbReference type="InterPro" id="IPR002528">
    <property type="entry name" value="MATE_fam"/>
</dbReference>
<evidence type="ECO:0000313" key="8">
    <source>
        <dbReference type="EMBL" id="CUM79193.1"/>
    </source>
</evidence>
<feature type="transmembrane region" description="Helical" evidence="7">
    <location>
        <begin position="323"/>
        <end position="345"/>
    </location>
</feature>
<feature type="transmembrane region" description="Helical" evidence="7">
    <location>
        <begin position="288"/>
        <end position="311"/>
    </location>
</feature>
<dbReference type="NCBIfam" id="TIGR00797">
    <property type="entry name" value="matE"/>
    <property type="match status" value="1"/>
</dbReference>
<dbReference type="Proteomes" id="UP000095553">
    <property type="component" value="Unassembled WGS sequence"/>
</dbReference>
<keyword evidence="4 7" id="KW-0812">Transmembrane</keyword>
<evidence type="ECO:0000256" key="1">
    <source>
        <dbReference type="ARBA" id="ARBA00004651"/>
    </source>
</evidence>
<dbReference type="EMBL" id="CYXY01000004">
    <property type="protein sequence ID" value="CUM84091.1"/>
    <property type="molecule type" value="Genomic_DNA"/>
</dbReference>
<evidence type="ECO:0000313" key="10">
    <source>
        <dbReference type="Proteomes" id="UP000095553"/>
    </source>
</evidence>
<feature type="transmembrane region" description="Helical" evidence="7">
    <location>
        <begin position="244"/>
        <end position="268"/>
    </location>
</feature>
<evidence type="ECO:0000313" key="11">
    <source>
        <dbReference type="Proteomes" id="UP000095598"/>
    </source>
</evidence>
<dbReference type="PIRSF" id="PIRSF006603">
    <property type="entry name" value="DinF"/>
    <property type="match status" value="1"/>
</dbReference>
<dbReference type="PANTHER" id="PTHR43823">
    <property type="entry name" value="SPORULATION PROTEIN YKVU"/>
    <property type="match status" value="1"/>
</dbReference>
<dbReference type="InterPro" id="IPR048279">
    <property type="entry name" value="MdtK-like"/>
</dbReference>
<proteinExistence type="predicted"/>
<dbReference type="GO" id="GO:0042910">
    <property type="term" value="F:xenobiotic transmembrane transporter activity"/>
    <property type="evidence" value="ECO:0007669"/>
    <property type="project" value="InterPro"/>
</dbReference>
<evidence type="ECO:0000256" key="7">
    <source>
        <dbReference type="SAM" id="Phobius"/>
    </source>
</evidence>
<sequence length="456" mass="49615">MAESNKMKDMPVNKLMIQMGIPMILSMALQAVYNIVDSAFVGNMRAGSEAALNALTLVFPVQMLMVAVGIGTGVGTNALLARTLGQENHKKAGKVAGNSLFLGGIIYVVCLLFGIFGVKTYISSQTVDPKVISMGTSYLRICCIISMGIIFFSLFEKLLQATGRSLYSTIGQVAGAVVNIILDPIMIYGIGPVPEMGVQGAAYATVIGQVVSTVLLFIFHMKLNKEFEHGAKYMKPDAGIIKEIYAIGLPAIIAQALMSIMVYVMNLILKFSPSAQTAYGLFYKVQQFVLFLAFGLRDAITPIIAFAYGMGSKKRIKDGIKYGLMYTIVLMIFGILITEGFPGFFATLFNAGSSREYFIGAMRIISISFIFAGINVAYQGIYQALDGGMESLIISLIRQLVVILPLAGIFSIFVRNDQAGVSLIWWAFPITELAACLIGFIFLKKIRKTKVDRLTH</sequence>
<evidence type="ECO:0000256" key="4">
    <source>
        <dbReference type="ARBA" id="ARBA00022692"/>
    </source>
</evidence>
<feature type="transmembrane region" description="Helical" evidence="7">
    <location>
        <begin position="15"/>
        <end position="36"/>
    </location>
</feature>
<reference evidence="10 11" key="1">
    <citation type="submission" date="2015-09" db="EMBL/GenBank/DDBJ databases">
        <authorList>
            <consortium name="Pathogen Informatics"/>
        </authorList>
    </citation>
    <scope>NUCLEOTIDE SEQUENCE [LARGE SCALE GENOMIC DNA]</scope>
    <source>
        <strain evidence="8 11">2789STDY5608868</strain>
        <strain evidence="9 10">2789STDY5834959</strain>
    </source>
</reference>
<feature type="transmembrane region" description="Helical" evidence="7">
    <location>
        <begin position="167"/>
        <end position="190"/>
    </location>
</feature>
<keyword evidence="3" id="KW-1003">Cell membrane</keyword>
<dbReference type="PANTHER" id="PTHR43823:SF3">
    <property type="entry name" value="MULTIDRUG EXPORT PROTEIN MEPA"/>
    <property type="match status" value="1"/>
</dbReference>
<comment type="subcellular location">
    <subcellularLocation>
        <location evidence="1">Cell membrane</location>
        <topology evidence="1">Multi-pass membrane protein</topology>
    </subcellularLocation>
</comment>
<dbReference type="RefSeq" id="WP_055072461.1">
    <property type="nucleotide sequence ID" value="NZ_CYXT01000003.1"/>
</dbReference>
<feature type="transmembrane region" description="Helical" evidence="7">
    <location>
        <begin position="424"/>
        <end position="443"/>
    </location>
</feature>
<dbReference type="GO" id="GO:0005886">
    <property type="term" value="C:plasma membrane"/>
    <property type="evidence" value="ECO:0007669"/>
    <property type="project" value="UniProtKB-SubCell"/>
</dbReference>
<feature type="transmembrane region" description="Helical" evidence="7">
    <location>
        <begin position="202"/>
        <end position="223"/>
    </location>
</feature>
<dbReference type="EMBL" id="CYXT01000003">
    <property type="protein sequence ID" value="CUM79193.1"/>
    <property type="molecule type" value="Genomic_DNA"/>
</dbReference>
<feature type="transmembrane region" description="Helical" evidence="7">
    <location>
        <begin position="390"/>
        <end position="412"/>
    </location>
</feature>
<accession>A0A173S1L7</accession>
<protein>
    <submittedName>
        <fullName evidence="9">Multidrug export protein mepA</fullName>
    </submittedName>
</protein>
<evidence type="ECO:0000313" key="9">
    <source>
        <dbReference type="EMBL" id="CUM84091.1"/>
    </source>
</evidence>
<keyword evidence="6 7" id="KW-0472">Membrane</keyword>
<evidence type="ECO:0000256" key="2">
    <source>
        <dbReference type="ARBA" id="ARBA00022448"/>
    </source>
</evidence>
<feature type="transmembrane region" description="Helical" evidence="7">
    <location>
        <begin position="100"/>
        <end position="118"/>
    </location>
</feature>
<feature type="transmembrane region" description="Helical" evidence="7">
    <location>
        <begin position="138"/>
        <end position="155"/>
    </location>
</feature>
<gene>
    <name evidence="9" type="primary">mepA_6</name>
    <name evidence="8" type="synonym">mepA_7</name>
    <name evidence="8" type="ORF">ERS852425_00633</name>
    <name evidence="9" type="ORF">ERS852571_00901</name>
</gene>
<dbReference type="AlphaFoldDB" id="A0A173S1L7"/>
<keyword evidence="2" id="KW-0813">Transport</keyword>
<evidence type="ECO:0000256" key="5">
    <source>
        <dbReference type="ARBA" id="ARBA00022989"/>
    </source>
</evidence>
<dbReference type="Proteomes" id="UP000095598">
    <property type="component" value="Unassembled WGS sequence"/>
</dbReference>
<feature type="transmembrane region" description="Helical" evidence="7">
    <location>
        <begin position="56"/>
        <end position="80"/>
    </location>
</feature>